<reference evidence="2" key="1">
    <citation type="submission" date="2021-01" db="EMBL/GenBank/DDBJ databases">
        <title>Whole genome shotgun sequence of Actinoplanes siamensis NBRC 109076.</title>
        <authorList>
            <person name="Komaki H."/>
            <person name="Tamura T."/>
        </authorList>
    </citation>
    <scope>NUCLEOTIDE SEQUENCE</scope>
    <source>
        <strain evidence="2">NBRC 109076</strain>
    </source>
</reference>
<organism evidence="2 3">
    <name type="scientific">Actinoplanes siamensis</name>
    <dbReference type="NCBI Taxonomy" id="1223317"/>
    <lineage>
        <taxon>Bacteria</taxon>
        <taxon>Bacillati</taxon>
        <taxon>Actinomycetota</taxon>
        <taxon>Actinomycetes</taxon>
        <taxon>Micromonosporales</taxon>
        <taxon>Micromonosporaceae</taxon>
        <taxon>Actinoplanes</taxon>
    </lineage>
</organism>
<accession>A0A919N8S4</accession>
<dbReference type="GO" id="GO:0016787">
    <property type="term" value="F:hydrolase activity"/>
    <property type="evidence" value="ECO:0007669"/>
    <property type="project" value="UniProtKB-KW"/>
</dbReference>
<dbReference type="Gene3D" id="3.40.50.1820">
    <property type="entry name" value="alpha/beta hydrolase"/>
    <property type="match status" value="1"/>
</dbReference>
<feature type="domain" description="AB hydrolase-1" evidence="1">
    <location>
        <begin position="24"/>
        <end position="124"/>
    </location>
</feature>
<dbReference type="EMBL" id="BOMW01000037">
    <property type="protein sequence ID" value="GIF06582.1"/>
    <property type="molecule type" value="Genomic_DNA"/>
</dbReference>
<gene>
    <name evidence="2" type="ORF">Asi03nite_41200</name>
</gene>
<proteinExistence type="predicted"/>
<dbReference type="Pfam" id="PF00561">
    <property type="entry name" value="Abhydrolase_1"/>
    <property type="match status" value="1"/>
</dbReference>
<dbReference type="AlphaFoldDB" id="A0A919N8S4"/>
<sequence length="254" mass="26211">MATFRSGDGVEIFYELWETASARPPVLLHHGFIADGRTNWVLPGVVAALTAAGRRVVAIDARGHGRSGKPHDPALYGESRMSDDVIALLDLLGITEVDLVGYSMGAIVALLTATRDARVRRLVAGGVGAGVVEVGGLDTRVIGGERLLHALRTDDPAAIADPAAAGFRAFVEAVGGDRLALAAQAAAAHADPIPLELVRAPALVLAGAQDPLATRPEVLAGAIPDAVLRTVPGDHTSALRDPGFVPALLDFLDA</sequence>
<evidence type="ECO:0000259" key="1">
    <source>
        <dbReference type="Pfam" id="PF00561"/>
    </source>
</evidence>
<dbReference type="PANTHER" id="PTHR43798:SF33">
    <property type="entry name" value="HYDROLASE, PUTATIVE (AFU_ORTHOLOGUE AFUA_2G14860)-RELATED"/>
    <property type="match status" value="1"/>
</dbReference>
<comment type="caution">
    <text evidence="2">The sequence shown here is derived from an EMBL/GenBank/DDBJ whole genome shotgun (WGS) entry which is preliminary data.</text>
</comment>
<dbReference type="InterPro" id="IPR050266">
    <property type="entry name" value="AB_hydrolase_sf"/>
</dbReference>
<dbReference type="SUPFAM" id="SSF53474">
    <property type="entry name" value="alpha/beta-Hydrolases"/>
    <property type="match status" value="1"/>
</dbReference>
<dbReference type="GO" id="GO:0016020">
    <property type="term" value="C:membrane"/>
    <property type="evidence" value="ECO:0007669"/>
    <property type="project" value="TreeGrafter"/>
</dbReference>
<dbReference type="PANTHER" id="PTHR43798">
    <property type="entry name" value="MONOACYLGLYCEROL LIPASE"/>
    <property type="match status" value="1"/>
</dbReference>
<protein>
    <submittedName>
        <fullName evidence="2">Alpha/beta hydrolase</fullName>
    </submittedName>
</protein>
<dbReference type="Proteomes" id="UP000629619">
    <property type="component" value="Unassembled WGS sequence"/>
</dbReference>
<keyword evidence="2" id="KW-0378">Hydrolase</keyword>
<name>A0A919N8S4_9ACTN</name>
<dbReference type="RefSeq" id="WP_203682017.1">
    <property type="nucleotide sequence ID" value="NZ_BOMW01000037.1"/>
</dbReference>
<keyword evidence="3" id="KW-1185">Reference proteome</keyword>
<dbReference type="InterPro" id="IPR029058">
    <property type="entry name" value="AB_hydrolase_fold"/>
</dbReference>
<evidence type="ECO:0000313" key="3">
    <source>
        <dbReference type="Proteomes" id="UP000629619"/>
    </source>
</evidence>
<dbReference type="InterPro" id="IPR000073">
    <property type="entry name" value="AB_hydrolase_1"/>
</dbReference>
<evidence type="ECO:0000313" key="2">
    <source>
        <dbReference type="EMBL" id="GIF06582.1"/>
    </source>
</evidence>